<name>F4KVI0_HALH1</name>
<evidence type="ECO:0000256" key="1">
    <source>
        <dbReference type="SAM" id="Phobius"/>
    </source>
</evidence>
<feature type="transmembrane region" description="Helical" evidence="1">
    <location>
        <begin position="28"/>
        <end position="46"/>
    </location>
</feature>
<protein>
    <submittedName>
        <fullName evidence="2">Uncharacterized protein</fullName>
    </submittedName>
</protein>
<dbReference type="STRING" id="760192.Halhy_3437"/>
<keyword evidence="1" id="KW-1133">Transmembrane helix</keyword>
<dbReference type="OrthoDB" id="9182053at2"/>
<proteinExistence type="predicted"/>
<dbReference type="EMBL" id="CP002691">
    <property type="protein sequence ID" value="AEE51293.1"/>
    <property type="molecule type" value="Genomic_DNA"/>
</dbReference>
<dbReference type="KEGG" id="hhy:Halhy_3437"/>
<evidence type="ECO:0000313" key="2">
    <source>
        <dbReference type="EMBL" id="AEE51293.1"/>
    </source>
</evidence>
<gene>
    <name evidence="2" type="ordered locus">Halhy_3437</name>
</gene>
<dbReference type="RefSeq" id="WP_013765833.1">
    <property type="nucleotide sequence ID" value="NC_015510.1"/>
</dbReference>
<reference evidence="2 3" key="1">
    <citation type="journal article" date="2011" name="Stand. Genomic Sci.">
        <title>Complete genome sequence of Haliscomenobacter hydrossis type strain (O).</title>
        <authorList>
            <consortium name="US DOE Joint Genome Institute (JGI-PGF)"/>
            <person name="Daligault H."/>
            <person name="Lapidus A."/>
            <person name="Zeytun A."/>
            <person name="Nolan M."/>
            <person name="Lucas S."/>
            <person name="Del Rio T.G."/>
            <person name="Tice H."/>
            <person name="Cheng J.F."/>
            <person name="Tapia R."/>
            <person name="Han C."/>
            <person name="Goodwin L."/>
            <person name="Pitluck S."/>
            <person name="Liolios K."/>
            <person name="Pagani I."/>
            <person name="Ivanova N."/>
            <person name="Huntemann M."/>
            <person name="Mavromatis K."/>
            <person name="Mikhailova N."/>
            <person name="Pati A."/>
            <person name="Chen A."/>
            <person name="Palaniappan K."/>
            <person name="Land M."/>
            <person name="Hauser L."/>
            <person name="Brambilla E.M."/>
            <person name="Rohde M."/>
            <person name="Verbarg S."/>
            <person name="Goker M."/>
            <person name="Bristow J."/>
            <person name="Eisen J.A."/>
            <person name="Markowitz V."/>
            <person name="Hugenholtz P."/>
            <person name="Kyrpides N.C."/>
            <person name="Klenk H.P."/>
            <person name="Woyke T."/>
        </authorList>
    </citation>
    <scope>NUCLEOTIDE SEQUENCE [LARGE SCALE GENOMIC DNA]</scope>
    <source>
        <strain evidence="3">ATCC 27775 / DSM 1100 / LMG 10767 / O</strain>
    </source>
</reference>
<keyword evidence="1" id="KW-0812">Transmembrane</keyword>
<dbReference type="Proteomes" id="UP000008461">
    <property type="component" value="Chromosome"/>
</dbReference>
<dbReference type="AlphaFoldDB" id="F4KVI0"/>
<keyword evidence="3" id="KW-1185">Reference proteome</keyword>
<dbReference type="HOGENOM" id="CLU_1494240_0_0_10"/>
<accession>F4KVI0</accession>
<organism evidence="2 3">
    <name type="scientific">Haliscomenobacter hydrossis (strain ATCC 27775 / DSM 1100 / LMG 10767 / O)</name>
    <dbReference type="NCBI Taxonomy" id="760192"/>
    <lineage>
        <taxon>Bacteria</taxon>
        <taxon>Pseudomonadati</taxon>
        <taxon>Bacteroidota</taxon>
        <taxon>Saprospiria</taxon>
        <taxon>Saprospirales</taxon>
        <taxon>Haliscomenobacteraceae</taxon>
        <taxon>Haliscomenobacter</taxon>
    </lineage>
</organism>
<sequence length="180" mass="20748">MTIKIPNLAPIQPKKEILESPTPKPRRGLWWLVVFAVAVIYAAFNVEDFDFLVEKDGQYKLAPKRNSKLYKELGEIDNAEQYVLLVTKAGFYPCYNCGKSALIFLNVGEVWKYGVTRIGRDKRYNTGEIPKGLEYLVEFRGDYAQCLKFEKIQIYHYALLPENLSRDVPLIRPPGNKVDQ</sequence>
<keyword evidence="1" id="KW-0472">Membrane</keyword>
<evidence type="ECO:0000313" key="3">
    <source>
        <dbReference type="Proteomes" id="UP000008461"/>
    </source>
</evidence>
<reference key="2">
    <citation type="submission" date="2011-04" db="EMBL/GenBank/DDBJ databases">
        <title>Complete sequence of chromosome of Haliscomenobacter hydrossis DSM 1100.</title>
        <authorList>
            <consortium name="US DOE Joint Genome Institute (JGI-PGF)"/>
            <person name="Lucas S."/>
            <person name="Han J."/>
            <person name="Lapidus A."/>
            <person name="Bruce D."/>
            <person name="Goodwin L."/>
            <person name="Pitluck S."/>
            <person name="Peters L."/>
            <person name="Kyrpides N."/>
            <person name="Mavromatis K."/>
            <person name="Ivanova N."/>
            <person name="Ovchinnikova G."/>
            <person name="Pagani I."/>
            <person name="Daligault H."/>
            <person name="Detter J.C."/>
            <person name="Han C."/>
            <person name="Land M."/>
            <person name="Hauser L."/>
            <person name="Markowitz V."/>
            <person name="Cheng J.-F."/>
            <person name="Hugenholtz P."/>
            <person name="Woyke T."/>
            <person name="Wu D."/>
            <person name="Verbarg S."/>
            <person name="Frueling A."/>
            <person name="Brambilla E."/>
            <person name="Klenk H.-P."/>
            <person name="Eisen J.A."/>
        </authorList>
    </citation>
    <scope>NUCLEOTIDE SEQUENCE</scope>
    <source>
        <strain>DSM 1100</strain>
    </source>
</reference>